<dbReference type="InterPro" id="IPR059222">
    <property type="entry name" value="NGO0469-like"/>
</dbReference>
<gene>
    <name evidence="2" type="ORF">UFOVP41_30</name>
</gene>
<evidence type="ECO:0000313" key="2">
    <source>
        <dbReference type="EMBL" id="CAB4123337.1"/>
    </source>
</evidence>
<evidence type="ECO:0000256" key="1">
    <source>
        <dbReference type="SAM" id="MobiDB-lite"/>
    </source>
</evidence>
<name>A0A6J5KR56_9CAUD</name>
<dbReference type="EMBL" id="LR796168">
    <property type="protein sequence ID" value="CAB4123337.1"/>
    <property type="molecule type" value="Genomic_DNA"/>
</dbReference>
<protein>
    <submittedName>
        <fullName evidence="2">Uncharacterized protein</fullName>
    </submittedName>
</protein>
<sequence>MIIAKQSPNTGGDFKLPPAGSFLARLYRIIDIGTQTTEWMGKKKMQRKIICMFELHGEDNDGQPLQTAEGKPLIVSKRYTLSLDEKATLRKDLEAWRGKAFTQEELDGFNLEVLLGKFCMVSITHSTYDGKEYANIAGISQIPSALKKLGEPVGVNEVMIFTLDPFDQAKFDKLSEGMQGVIKKSAEYRNTFEPNAPAVSSAPSELIDDDIPF</sequence>
<dbReference type="NCBIfam" id="NF046043">
    <property type="entry name" value="rep_init_NGO0469"/>
    <property type="match status" value="1"/>
</dbReference>
<proteinExistence type="predicted"/>
<organism evidence="2">
    <name type="scientific">uncultured Caudovirales phage</name>
    <dbReference type="NCBI Taxonomy" id="2100421"/>
    <lineage>
        <taxon>Viruses</taxon>
        <taxon>Duplodnaviria</taxon>
        <taxon>Heunggongvirae</taxon>
        <taxon>Uroviricota</taxon>
        <taxon>Caudoviricetes</taxon>
        <taxon>Peduoviridae</taxon>
        <taxon>Maltschvirus</taxon>
        <taxon>Maltschvirus maltsch</taxon>
    </lineage>
</organism>
<accession>A0A6J5KR56</accession>
<reference evidence="2" key="1">
    <citation type="submission" date="2020-04" db="EMBL/GenBank/DDBJ databases">
        <authorList>
            <person name="Chiriac C."/>
            <person name="Salcher M."/>
            <person name="Ghai R."/>
            <person name="Kavagutti S V."/>
        </authorList>
    </citation>
    <scope>NUCLEOTIDE SEQUENCE</scope>
</reference>
<feature type="region of interest" description="Disordered" evidence="1">
    <location>
        <begin position="194"/>
        <end position="213"/>
    </location>
</feature>